<evidence type="ECO:0000259" key="1">
    <source>
        <dbReference type="Pfam" id="PF03455"/>
    </source>
</evidence>
<dbReference type="RefSeq" id="XP_014145846.1">
    <property type="nucleotide sequence ID" value="XM_014290371.1"/>
</dbReference>
<dbReference type="InterPro" id="IPR005112">
    <property type="entry name" value="dDENN_dom"/>
</dbReference>
<evidence type="ECO:0000313" key="2">
    <source>
        <dbReference type="EMBL" id="KNC71944.1"/>
    </source>
</evidence>
<proteinExistence type="predicted"/>
<reference evidence="2 3" key="1">
    <citation type="submission" date="2011-02" db="EMBL/GenBank/DDBJ databases">
        <title>The Genome Sequence of Sphaeroforma arctica JP610.</title>
        <authorList>
            <consortium name="The Broad Institute Genome Sequencing Platform"/>
            <person name="Russ C."/>
            <person name="Cuomo C."/>
            <person name="Young S.K."/>
            <person name="Zeng Q."/>
            <person name="Gargeya S."/>
            <person name="Alvarado L."/>
            <person name="Berlin A."/>
            <person name="Chapman S.B."/>
            <person name="Chen Z."/>
            <person name="Freedman E."/>
            <person name="Gellesch M."/>
            <person name="Goldberg J."/>
            <person name="Griggs A."/>
            <person name="Gujja S."/>
            <person name="Heilman E."/>
            <person name="Heiman D."/>
            <person name="Howarth C."/>
            <person name="Mehta T."/>
            <person name="Neiman D."/>
            <person name="Pearson M."/>
            <person name="Roberts A."/>
            <person name="Saif S."/>
            <person name="Shea T."/>
            <person name="Shenoy N."/>
            <person name="Sisk P."/>
            <person name="Stolte C."/>
            <person name="Sykes S."/>
            <person name="White J."/>
            <person name="Yandava C."/>
            <person name="Burger G."/>
            <person name="Gray M.W."/>
            <person name="Holland P.W.H."/>
            <person name="King N."/>
            <person name="Lang F.B.F."/>
            <person name="Roger A.J."/>
            <person name="Ruiz-Trillo I."/>
            <person name="Haas B."/>
            <person name="Nusbaum C."/>
            <person name="Birren B."/>
        </authorList>
    </citation>
    <scope>NUCLEOTIDE SEQUENCE [LARGE SCALE GENOMIC DNA]</scope>
    <source>
        <strain evidence="2 3">JP610</strain>
    </source>
</reference>
<dbReference type="AlphaFoldDB" id="A0A0L0F5P7"/>
<organism evidence="2 3">
    <name type="scientific">Sphaeroforma arctica JP610</name>
    <dbReference type="NCBI Taxonomy" id="667725"/>
    <lineage>
        <taxon>Eukaryota</taxon>
        <taxon>Ichthyosporea</taxon>
        <taxon>Ichthyophonida</taxon>
        <taxon>Sphaeroforma</taxon>
    </lineage>
</organism>
<sequence>MEDCNEDYRPILEMLVHTQAFVQFIVERSERDPRDYEVLFFDQHIARKSARTAKSKYGHCLWL</sequence>
<evidence type="ECO:0000313" key="3">
    <source>
        <dbReference type="Proteomes" id="UP000054560"/>
    </source>
</evidence>
<name>A0A0L0F5P7_9EUKA</name>
<dbReference type="EMBL" id="KQ247831">
    <property type="protein sequence ID" value="KNC71944.1"/>
    <property type="molecule type" value="Genomic_DNA"/>
</dbReference>
<accession>A0A0L0F5P7</accession>
<dbReference type="Proteomes" id="UP000054560">
    <property type="component" value="Unassembled WGS sequence"/>
</dbReference>
<dbReference type="GeneID" id="25916015"/>
<dbReference type="Pfam" id="PF03455">
    <property type="entry name" value="dDENN"/>
    <property type="match status" value="1"/>
</dbReference>
<dbReference type="OrthoDB" id="6019893at2759"/>
<keyword evidence="3" id="KW-1185">Reference proteome</keyword>
<feature type="domain" description="dDENN" evidence="1">
    <location>
        <begin position="6"/>
        <end position="43"/>
    </location>
</feature>
<gene>
    <name evidence="2" type="ORF">SARC_15511</name>
</gene>
<protein>
    <recommendedName>
        <fullName evidence="1">dDENN domain-containing protein</fullName>
    </recommendedName>
</protein>